<name>R7S397_PUNST</name>
<dbReference type="SUPFAM" id="SSF54518">
    <property type="entry name" value="Tubby C-terminal domain-like"/>
    <property type="match status" value="1"/>
</dbReference>
<dbReference type="InterPro" id="IPR025659">
    <property type="entry name" value="Tubby-like_C"/>
</dbReference>
<dbReference type="InterPro" id="IPR007612">
    <property type="entry name" value="LOR"/>
</dbReference>
<gene>
    <name evidence="3" type="ORF">PUNSTDRAFT_122599</name>
</gene>
<dbReference type="RefSeq" id="XP_007387803.1">
    <property type="nucleotide sequence ID" value="XM_007387741.1"/>
</dbReference>
<keyword evidence="2" id="KW-1133">Transmembrane helix</keyword>
<keyword evidence="2" id="KW-0812">Transmembrane</keyword>
<evidence type="ECO:0008006" key="5">
    <source>
        <dbReference type="Google" id="ProtNLM"/>
    </source>
</evidence>
<protein>
    <recommendedName>
        <fullName evidence="5">Tubby C-terminal domain-containing protein</fullName>
    </recommendedName>
</protein>
<reference evidence="4" key="1">
    <citation type="journal article" date="2012" name="Science">
        <title>The Paleozoic origin of enzymatic lignin decomposition reconstructed from 31 fungal genomes.</title>
        <authorList>
            <person name="Floudas D."/>
            <person name="Binder M."/>
            <person name="Riley R."/>
            <person name="Barry K."/>
            <person name="Blanchette R.A."/>
            <person name="Henrissat B."/>
            <person name="Martinez A.T."/>
            <person name="Otillar R."/>
            <person name="Spatafora J.W."/>
            <person name="Yadav J.S."/>
            <person name="Aerts A."/>
            <person name="Benoit I."/>
            <person name="Boyd A."/>
            <person name="Carlson A."/>
            <person name="Copeland A."/>
            <person name="Coutinho P.M."/>
            <person name="de Vries R.P."/>
            <person name="Ferreira P."/>
            <person name="Findley K."/>
            <person name="Foster B."/>
            <person name="Gaskell J."/>
            <person name="Glotzer D."/>
            <person name="Gorecki P."/>
            <person name="Heitman J."/>
            <person name="Hesse C."/>
            <person name="Hori C."/>
            <person name="Igarashi K."/>
            <person name="Jurgens J.A."/>
            <person name="Kallen N."/>
            <person name="Kersten P."/>
            <person name="Kohler A."/>
            <person name="Kuees U."/>
            <person name="Kumar T.K.A."/>
            <person name="Kuo A."/>
            <person name="LaButti K."/>
            <person name="Larrondo L.F."/>
            <person name="Lindquist E."/>
            <person name="Ling A."/>
            <person name="Lombard V."/>
            <person name="Lucas S."/>
            <person name="Lundell T."/>
            <person name="Martin R."/>
            <person name="McLaughlin D.J."/>
            <person name="Morgenstern I."/>
            <person name="Morin E."/>
            <person name="Murat C."/>
            <person name="Nagy L.G."/>
            <person name="Nolan M."/>
            <person name="Ohm R.A."/>
            <person name="Patyshakuliyeva A."/>
            <person name="Rokas A."/>
            <person name="Ruiz-Duenas F.J."/>
            <person name="Sabat G."/>
            <person name="Salamov A."/>
            <person name="Samejima M."/>
            <person name="Schmutz J."/>
            <person name="Slot J.C."/>
            <person name="St John F."/>
            <person name="Stenlid J."/>
            <person name="Sun H."/>
            <person name="Sun S."/>
            <person name="Syed K."/>
            <person name="Tsang A."/>
            <person name="Wiebenga A."/>
            <person name="Young D."/>
            <person name="Pisabarro A."/>
            <person name="Eastwood D.C."/>
            <person name="Martin F."/>
            <person name="Cullen D."/>
            <person name="Grigoriev I.V."/>
            <person name="Hibbett D.S."/>
        </authorList>
    </citation>
    <scope>NUCLEOTIDE SEQUENCE [LARGE SCALE GENOMIC DNA]</scope>
    <source>
        <strain evidence="4">HHB-11173 SS5</strain>
    </source>
</reference>
<sequence length="165" mass="17889">MSLAPAPHAVGVFPTYSRHRSEVALKIREKKLSFTGDDFDITDAATGAKVFHVDGKVFSLQGRKEISDAAGNRLFTLLKSHFHIYTTFHGKGPASDATIFTVKSFSKAAFSTAKAKNTYNDVPVARIRQVLQRGSTAVILTVAPGVNFALLAAFCICLDKKANEQ</sequence>
<evidence type="ECO:0000256" key="2">
    <source>
        <dbReference type="SAM" id="Phobius"/>
    </source>
</evidence>
<dbReference type="OrthoDB" id="97518at2759"/>
<evidence type="ECO:0000313" key="3">
    <source>
        <dbReference type="EMBL" id="EIN04880.1"/>
    </source>
</evidence>
<dbReference type="Gene3D" id="2.40.160.200">
    <property type="entry name" value="LURP1-related"/>
    <property type="match status" value="1"/>
</dbReference>
<dbReference type="GeneID" id="18877555"/>
<evidence type="ECO:0000313" key="4">
    <source>
        <dbReference type="Proteomes" id="UP000054196"/>
    </source>
</evidence>
<keyword evidence="2" id="KW-0472">Membrane</keyword>
<keyword evidence="4" id="KW-1185">Reference proteome</keyword>
<evidence type="ECO:0000256" key="1">
    <source>
        <dbReference type="ARBA" id="ARBA00005437"/>
    </source>
</evidence>
<organism evidence="3 4">
    <name type="scientific">Punctularia strigosozonata (strain HHB-11173)</name>
    <name type="common">White-rot fungus</name>
    <dbReference type="NCBI Taxonomy" id="741275"/>
    <lineage>
        <taxon>Eukaryota</taxon>
        <taxon>Fungi</taxon>
        <taxon>Dikarya</taxon>
        <taxon>Basidiomycota</taxon>
        <taxon>Agaricomycotina</taxon>
        <taxon>Agaricomycetes</taxon>
        <taxon>Corticiales</taxon>
        <taxon>Punctulariaceae</taxon>
        <taxon>Punctularia</taxon>
    </lineage>
</organism>
<dbReference type="Pfam" id="PF04525">
    <property type="entry name" value="LOR"/>
    <property type="match status" value="1"/>
</dbReference>
<dbReference type="InterPro" id="IPR038595">
    <property type="entry name" value="LOR_sf"/>
</dbReference>
<dbReference type="AlphaFoldDB" id="R7S397"/>
<accession>R7S397</accession>
<dbReference type="Proteomes" id="UP000054196">
    <property type="component" value="Unassembled WGS sequence"/>
</dbReference>
<dbReference type="EMBL" id="JH687552">
    <property type="protein sequence ID" value="EIN04880.1"/>
    <property type="molecule type" value="Genomic_DNA"/>
</dbReference>
<dbReference type="KEGG" id="psq:PUNSTDRAFT_122599"/>
<comment type="similarity">
    <text evidence="1">Belongs to the LOR family.</text>
</comment>
<proteinExistence type="inferred from homology"/>
<feature type="transmembrane region" description="Helical" evidence="2">
    <location>
        <begin position="137"/>
        <end position="158"/>
    </location>
</feature>
<dbReference type="HOGENOM" id="CLU_063146_1_1_1"/>